<dbReference type="Gene3D" id="3.30.420.10">
    <property type="entry name" value="Ribonuclease H-like superfamily/Ribonuclease H"/>
    <property type="match status" value="1"/>
</dbReference>
<protein>
    <submittedName>
        <fullName evidence="1">Polyadenylate-specific 3'-exoribonuclease AS</fullName>
    </submittedName>
</protein>
<organism evidence="1 2">
    <name type="scientific">Actinomadura miaoliensis</name>
    <dbReference type="NCBI Taxonomy" id="430685"/>
    <lineage>
        <taxon>Bacteria</taxon>
        <taxon>Bacillati</taxon>
        <taxon>Actinomycetota</taxon>
        <taxon>Actinomycetes</taxon>
        <taxon>Streptosporangiales</taxon>
        <taxon>Thermomonosporaceae</taxon>
        <taxon>Actinomadura</taxon>
    </lineage>
</organism>
<comment type="caution">
    <text evidence="1">The sequence shown here is derived from an EMBL/GenBank/DDBJ whole genome shotgun (WGS) entry which is preliminary data.</text>
</comment>
<gene>
    <name evidence="1" type="ORF">GCM10022214_48050</name>
</gene>
<dbReference type="SUPFAM" id="SSF53098">
    <property type="entry name" value="Ribonuclease H-like"/>
    <property type="match status" value="1"/>
</dbReference>
<name>A0ABP7W7N1_9ACTN</name>
<keyword evidence="2" id="KW-1185">Reference proteome</keyword>
<reference evidence="2" key="1">
    <citation type="journal article" date="2019" name="Int. J. Syst. Evol. Microbiol.">
        <title>The Global Catalogue of Microorganisms (GCM) 10K type strain sequencing project: providing services to taxonomists for standard genome sequencing and annotation.</title>
        <authorList>
            <consortium name="The Broad Institute Genomics Platform"/>
            <consortium name="The Broad Institute Genome Sequencing Center for Infectious Disease"/>
            <person name="Wu L."/>
            <person name="Ma J."/>
        </authorList>
    </citation>
    <scope>NUCLEOTIDE SEQUENCE [LARGE SCALE GENOMIC DNA]</scope>
    <source>
        <strain evidence="2">JCM 16702</strain>
    </source>
</reference>
<dbReference type="InterPro" id="IPR012337">
    <property type="entry name" value="RNaseH-like_sf"/>
</dbReference>
<proteinExistence type="predicted"/>
<dbReference type="Proteomes" id="UP001500683">
    <property type="component" value="Unassembled WGS sequence"/>
</dbReference>
<dbReference type="InterPro" id="IPR036397">
    <property type="entry name" value="RNaseH_sf"/>
</dbReference>
<evidence type="ECO:0000313" key="2">
    <source>
        <dbReference type="Proteomes" id="UP001500683"/>
    </source>
</evidence>
<dbReference type="EMBL" id="BAAAZG010000035">
    <property type="protein sequence ID" value="GAA4083023.1"/>
    <property type="molecule type" value="Genomic_DNA"/>
</dbReference>
<sequence>MKVFYDTEFIDVDGKTIDLVSIGMVAEDGRELYAVSSEFDQRKLLQNTWLREHVWPSLPTTPPRQYRDGLPPHGVLDTDHPDVWTRAQIARAVERFILDTPDVELWAYYAAYDHVALCQLWGPMMHLPEGIPMYTADLRQEMHRLGDPDFPAQTEGLHNALADARHNMVIDKALAALRGE</sequence>
<dbReference type="RefSeq" id="WP_344951588.1">
    <property type="nucleotide sequence ID" value="NZ_BAAAZG010000035.1"/>
</dbReference>
<evidence type="ECO:0000313" key="1">
    <source>
        <dbReference type="EMBL" id="GAA4083023.1"/>
    </source>
</evidence>
<accession>A0ABP7W7N1</accession>